<dbReference type="InterPro" id="IPR002641">
    <property type="entry name" value="PNPLA_dom"/>
</dbReference>
<evidence type="ECO:0000313" key="4">
    <source>
        <dbReference type="EMBL" id="WOK08800.1"/>
    </source>
</evidence>
<dbReference type="RefSeq" id="WP_317491432.1">
    <property type="nucleotide sequence ID" value="NZ_CP136051.1"/>
</dbReference>
<dbReference type="SUPFAM" id="SSF52151">
    <property type="entry name" value="FabD/lysophospholipase-like"/>
    <property type="match status" value="1"/>
</dbReference>
<keyword evidence="5" id="KW-1185">Reference proteome</keyword>
<feature type="transmembrane region" description="Helical" evidence="2">
    <location>
        <begin position="220"/>
        <end position="239"/>
    </location>
</feature>
<feature type="transmembrane region" description="Helical" evidence="2">
    <location>
        <begin position="45"/>
        <end position="70"/>
    </location>
</feature>
<evidence type="ECO:0000256" key="2">
    <source>
        <dbReference type="SAM" id="Phobius"/>
    </source>
</evidence>
<sequence>MHVRRNLFMLFFWVSLVAVFTGNFGRILGIPYLFLDPEYLNRVDFWSFFIVGFCMGGFTAAFNISCYILYGHEYSFLGVLERPFTKFSINNSLLPIIVNVAYLIFIFRFQMENEFRGPGDLFWKILGYLAGFLGMLAFLYTYFRLTNKDIFKYLTGSVDKRLKKVKVNRKRALDKLKEVREGKNRVDFYWDEKFRLRPTAYINDFYDKEAILKVFDQNHFNLVLIELLIIVVVLLLGFFMDNPYFQIPAAASAILFGTIFIMLSGAISYWFRSWGLIFSITAFLLLNFLVKMDVFRSLNPAFGLNYKGSRAEYSIKTLSERNTPEVYNRDVESMLPVLEKWKAKQKTAGKPKMVFLCVSGGGQRAALWTMRVMQQMDSLLNGTLLDNTMMITGASGGIVGAAYYRELFLREKNGEIENRMENQYLSKIAMDNLNPMIFSLLVNDMFIRFQYFRYEGEVYLKDRGYAFENQLNRNTDMIMEKKLKDYQEAESNAEVPLLLMAPTIVNDGRKLYISTQDVGFMTTNAASAHAELITKIRGVDFRSFFKEQNADELRFLSALRMSATFPYITPNIELPSDPPLEIMDAGISDNYGISDAIRFVYVFRDWIEENTSGVVIFSVRDHQKNAEIEKKASESIVQKFSSPISSVYNNLGNIQDLNNDSRIEFATEWFKGNLYQIEVEYNTNTMFEGESNLPAEVLLERKQNERASLNWHLTTREKKNIIDNINLVSNQQALMRLKELLEEEEEEE</sequence>
<feature type="transmembrane region" description="Helical" evidence="2">
    <location>
        <begin position="245"/>
        <end position="263"/>
    </location>
</feature>
<name>A0ABZ0IXW8_9BACT</name>
<dbReference type="Gene3D" id="3.40.1090.10">
    <property type="entry name" value="Cytosolic phospholipase A2 catalytic domain"/>
    <property type="match status" value="1"/>
</dbReference>
<feature type="transmembrane region" description="Helical" evidence="2">
    <location>
        <begin position="91"/>
        <end position="109"/>
    </location>
</feature>
<organism evidence="4 5">
    <name type="scientific">Imperialibacter roseus</name>
    <dbReference type="NCBI Taxonomy" id="1324217"/>
    <lineage>
        <taxon>Bacteria</taxon>
        <taxon>Pseudomonadati</taxon>
        <taxon>Bacteroidota</taxon>
        <taxon>Cytophagia</taxon>
        <taxon>Cytophagales</taxon>
        <taxon>Flammeovirgaceae</taxon>
        <taxon>Imperialibacter</taxon>
    </lineage>
</organism>
<dbReference type="EMBL" id="CP136051">
    <property type="protein sequence ID" value="WOK08800.1"/>
    <property type="molecule type" value="Genomic_DNA"/>
</dbReference>
<evidence type="ECO:0000256" key="1">
    <source>
        <dbReference type="ARBA" id="ARBA00023098"/>
    </source>
</evidence>
<evidence type="ECO:0000259" key="3">
    <source>
        <dbReference type="Pfam" id="PF01734"/>
    </source>
</evidence>
<reference evidence="4 5" key="1">
    <citation type="journal article" date="2023" name="Microbiol. Resour. Announc.">
        <title>Complete Genome Sequence of Imperialibacter roseus strain P4T.</title>
        <authorList>
            <person name="Tizabi D.R."/>
            <person name="Bachvaroff T."/>
            <person name="Hill R.T."/>
        </authorList>
    </citation>
    <scope>NUCLEOTIDE SEQUENCE [LARGE SCALE GENOMIC DNA]</scope>
    <source>
        <strain evidence="4 5">P4T</strain>
    </source>
</reference>
<keyword evidence="2" id="KW-0472">Membrane</keyword>
<dbReference type="Pfam" id="PF01734">
    <property type="entry name" value="Patatin"/>
    <property type="match status" value="1"/>
</dbReference>
<dbReference type="InterPro" id="IPR016035">
    <property type="entry name" value="Acyl_Trfase/lysoPLipase"/>
</dbReference>
<evidence type="ECO:0000313" key="5">
    <source>
        <dbReference type="Proteomes" id="UP001302349"/>
    </source>
</evidence>
<keyword evidence="2" id="KW-0812">Transmembrane</keyword>
<proteinExistence type="predicted"/>
<dbReference type="Proteomes" id="UP001302349">
    <property type="component" value="Chromosome"/>
</dbReference>
<feature type="domain" description="PNPLA" evidence="3">
    <location>
        <begin position="356"/>
        <end position="597"/>
    </location>
</feature>
<feature type="transmembrane region" description="Helical" evidence="2">
    <location>
        <begin position="121"/>
        <end position="143"/>
    </location>
</feature>
<protein>
    <submittedName>
        <fullName evidence="4">Patatin-like phospholipase family protein</fullName>
    </submittedName>
</protein>
<accession>A0ABZ0IXW8</accession>
<keyword evidence="2" id="KW-1133">Transmembrane helix</keyword>
<gene>
    <name evidence="4" type="ORF">RT717_09150</name>
</gene>
<feature type="transmembrane region" description="Helical" evidence="2">
    <location>
        <begin position="270"/>
        <end position="290"/>
    </location>
</feature>
<keyword evidence="1" id="KW-0443">Lipid metabolism</keyword>